<sequence>MASYLTHLWNSGSSTHKPTKPRALTPKLETRQPDYPPTHHEWEDVKPATSASPLSPDADEASYERLGYSQVDTADSQRLISQLREDNGWLIQQLEEVGTAKSKLEAEKEGRAKKARELRHTSRERDRERNGSSTQARLGKEREKEKDTTTADVLKEENDNLKTMLQRHIQQLEHASNETKRIRKERDALAETHEKETEGWKTSSQQQAQHLEHLSADRARLKKEWETKTANLTAEIEKLKLAHSKQSEATKAALAEVNRDRTQTHSELHHAKQSLDMYASEVDRGIREIEKLRRELSNAK</sequence>
<feature type="region of interest" description="Disordered" evidence="1">
    <location>
        <begin position="1"/>
        <end position="73"/>
    </location>
</feature>
<feature type="non-terminal residue" evidence="2">
    <location>
        <position position="300"/>
    </location>
</feature>
<feature type="region of interest" description="Disordered" evidence="1">
    <location>
        <begin position="96"/>
        <end position="213"/>
    </location>
</feature>
<protein>
    <submittedName>
        <fullName evidence="2">Uncharacterized protein</fullName>
    </submittedName>
</protein>
<feature type="compositionally biased region" description="Basic and acidic residues" evidence="1">
    <location>
        <begin position="257"/>
        <end position="270"/>
    </location>
</feature>
<accession>A0A0D0DY82</accession>
<dbReference type="InParanoid" id="A0A0D0DY82"/>
<evidence type="ECO:0000313" key="3">
    <source>
        <dbReference type="Proteomes" id="UP000054538"/>
    </source>
</evidence>
<reference evidence="3" key="2">
    <citation type="submission" date="2015-01" db="EMBL/GenBank/DDBJ databases">
        <title>Evolutionary Origins and Diversification of the Mycorrhizal Mutualists.</title>
        <authorList>
            <consortium name="DOE Joint Genome Institute"/>
            <consortium name="Mycorrhizal Genomics Consortium"/>
            <person name="Kohler A."/>
            <person name="Kuo A."/>
            <person name="Nagy L.G."/>
            <person name="Floudas D."/>
            <person name="Copeland A."/>
            <person name="Barry K.W."/>
            <person name="Cichocki N."/>
            <person name="Veneault-Fourrey C."/>
            <person name="LaButti K."/>
            <person name="Lindquist E.A."/>
            <person name="Lipzen A."/>
            <person name="Lundell T."/>
            <person name="Morin E."/>
            <person name="Murat C."/>
            <person name="Riley R."/>
            <person name="Ohm R."/>
            <person name="Sun H."/>
            <person name="Tunlid A."/>
            <person name="Henrissat B."/>
            <person name="Grigoriev I.V."/>
            <person name="Hibbett D.S."/>
            <person name="Martin F."/>
        </authorList>
    </citation>
    <scope>NUCLEOTIDE SEQUENCE [LARGE SCALE GENOMIC DNA]</scope>
    <source>
        <strain evidence="3">Ve08.2h10</strain>
    </source>
</reference>
<name>A0A0D0DY82_9AGAM</name>
<reference evidence="2 3" key="1">
    <citation type="submission" date="2014-04" db="EMBL/GenBank/DDBJ databases">
        <authorList>
            <consortium name="DOE Joint Genome Institute"/>
            <person name="Kuo A."/>
            <person name="Kohler A."/>
            <person name="Jargeat P."/>
            <person name="Nagy L.G."/>
            <person name="Floudas D."/>
            <person name="Copeland A."/>
            <person name="Barry K.W."/>
            <person name="Cichocki N."/>
            <person name="Veneault-Fourrey C."/>
            <person name="LaButti K."/>
            <person name="Lindquist E.A."/>
            <person name="Lipzen A."/>
            <person name="Lundell T."/>
            <person name="Morin E."/>
            <person name="Murat C."/>
            <person name="Sun H."/>
            <person name="Tunlid A."/>
            <person name="Henrissat B."/>
            <person name="Grigoriev I.V."/>
            <person name="Hibbett D.S."/>
            <person name="Martin F."/>
            <person name="Nordberg H.P."/>
            <person name="Cantor M.N."/>
            <person name="Hua S.X."/>
        </authorList>
    </citation>
    <scope>NUCLEOTIDE SEQUENCE [LARGE SCALE GENOMIC DNA]</scope>
    <source>
        <strain evidence="2 3">Ve08.2h10</strain>
    </source>
</reference>
<proteinExistence type="predicted"/>
<dbReference type="Proteomes" id="UP000054538">
    <property type="component" value="Unassembled WGS sequence"/>
</dbReference>
<keyword evidence="3" id="KW-1185">Reference proteome</keyword>
<evidence type="ECO:0000256" key="1">
    <source>
        <dbReference type="SAM" id="MobiDB-lite"/>
    </source>
</evidence>
<gene>
    <name evidence="2" type="ORF">PAXRUDRAFT_149364</name>
</gene>
<feature type="region of interest" description="Disordered" evidence="1">
    <location>
        <begin position="257"/>
        <end position="276"/>
    </location>
</feature>
<dbReference type="HOGENOM" id="CLU_929253_0_0_1"/>
<feature type="compositionally biased region" description="Basic and acidic residues" evidence="1">
    <location>
        <begin position="28"/>
        <end position="46"/>
    </location>
</feature>
<feature type="compositionally biased region" description="Basic and acidic residues" evidence="1">
    <location>
        <begin position="175"/>
        <end position="199"/>
    </location>
</feature>
<feature type="compositionally biased region" description="Basic and acidic residues" evidence="1">
    <location>
        <begin position="118"/>
        <end position="130"/>
    </location>
</feature>
<dbReference type="EMBL" id="KN825381">
    <property type="protein sequence ID" value="KIK91494.1"/>
    <property type="molecule type" value="Genomic_DNA"/>
</dbReference>
<feature type="compositionally biased region" description="Basic and acidic residues" evidence="1">
    <location>
        <begin position="138"/>
        <end position="160"/>
    </location>
</feature>
<dbReference type="AlphaFoldDB" id="A0A0D0DY82"/>
<feature type="compositionally biased region" description="Polar residues" evidence="1">
    <location>
        <begin position="200"/>
        <end position="209"/>
    </location>
</feature>
<feature type="compositionally biased region" description="Basic and acidic residues" evidence="1">
    <location>
        <begin position="102"/>
        <end position="112"/>
    </location>
</feature>
<evidence type="ECO:0000313" key="2">
    <source>
        <dbReference type="EMBL" id="KIK91494.1"/>
    </source>
</evidence>
<dbReference type="OrthoDB" id="10585865at2759"/>
<organism evidence="2 3">
    <name type="scientific">Paxillus rubicundulus Ve08.2h10</name>
    <dbReference type="NCBI Taxonomy" id="930991"/>
    <lineage>
        <taxon>Eukaryota</taxon>
        <taxon>Fungi</taxon>
        <taxon>Dikarya</taxon>
        <taxon>Basidiomycota</taxon>
        <taxon>Agaricomycotina</taxon>
        <taxon>Agaricomycetes</taxon>
        <taxon>Agaricomycetidae</taxon>
        <taxon>Boletales</taxon>
        <taxon>Paxilineae</taxon>
        <taxon>Paxillaceae</taxon>
        <taxon>Paxillus</taxon>
    </lineage>
</organism>